<feature type="domain" description="HNH nuclease" evidence="1">
    <location>
        <begin position="127"/>
        <end position="191"/>
    </location>
</feature>
<organism evidence="2 3">
    <name type="scientific">Candidatus Chloroploca mongolica</name>
    <dbReference type="NCBI Taxonomy" id="2528176"/>
    <lineage>
        <taxon>Bacteria</taxon>
        <taxon>Bacillati</taxon>
        <taxon>Chloroflexota</taxon>
        <taxon>Chloroflexia</taxon>
        <taxon>Chloroflexales</taxon>
        <taxon>Chloroflexineae</taxon>
        <taxon>Oscillochloridaceae</taxon>
        <taxon>Candidatus Chloroploca</taxon>
    </lineage>
</organism>
<sequence>MRNISELISFIKSTMSMTDVYQPAVILHLLERGGTSTRAELAKTLSGYDEGVQAYYDKILMRWPKITLTKHKVVTYERKSLSFVLNFHLSDPHAVEEAKELCEQKIREWIEKKKQYRTLPRIEASVRYRILKAARGKCELCGISSKIAPIDIDHIVPKSQADKHGYVAKDNIMMPVDDERNLQALCYRCNRAKRDQDATDFRQPRSGIIRDQSVAYVAGVAHTARKLEGIELRDKLLEKLVGDHARLIDQDSEEQLDIRITDMIETLLAIAQGEGKTESELLELIKQRREELGRLDTGLYLDDNVA</sequence>
<keyword evidence="3" id="KW-1185">Reference proteome</keyword>
<dbReference type="Gene3D" id="1.10.30.50">
    <property type="match status" value="1"/>
</dbReference>
<evidence type="ECO:0000313" key="2">
    <source>
        <dbReference type="EMBL" id="MBP1468240.1"/>
    </source>
</evidence>
<keyword evidence="2" id="KW-0255">Endonuclease</keyword>
<comment type="caution">
    <text evidence="2">The sequence shown here is derived from an EMBL/GenBank/DDBJ whole genome shotgun (WGS) entry which is preliminary data.</text>
</comment>
<dbReference type="EMBL" id="SIJK02000061">
    <property type="protein sequence ID" value="MBP1468240.1"/>
    <property type="molecule type" value="Genomic_DNA"/>
</dbReference>
<evidence type="ECO:0000313" key="3">
    <source>
        <dbReference type="Proteomes" id="UP001193081"/>
    </source>
</evidence>
<name>A0ABS4DFP3_9CHLR</name>
<dbReference type="CDD" id="cd00085">
    <property type="entry name" value="HNHc"/>
    <property type="match status" value="1"/>
</dbReference>
<keyword evidence="2" id="KW-0540">Nuclease</keyword>
<reference evidence="2 3" key="1">
    <citation type="submission" date="2021-03" db="EMBL/GenBank/DDBJ databases">
        <authorList>
            <person name="Grouzdev D.S."/>
        </authorList>
    </citation>
    <scope>NUCLEOTIDE SEQUENCE [LARGE SCALE GENOMIC DNA]</scope>
    <source>
        <strain evidence="2 3">M50-1</strain>
    </source>
</reference>
<dbReference type="SMART" id="SM00507">
    <property type="entry name" value="HNHc"/>
    <property type="match status" value="1"/>
</dbReference>
<dbReference type="InterPro" id="IPR003615">
    <property type="entry name" value="HNH_nuc"/>
</dbReference>
<gene>
    <name evidence="2" type="ORF">EYB53_021195</name>
</gene>
<evidence type="ECO:0000259" key="1">
    <source>
        <dbReference type="SMART" id="SM00507"/>
    </source>
</evidence>
<dbReference type="GO" id="GO:0004519">
    <property type="term" value="F:endonuclease activity"/>
    <property type="evidence" value="ECO:0007669"/>
    <property type="project" value="UniProtKB-KW"/>
</dbReference>
<dbReference type="Proteomes" id="UP001193081">
    <property type="component" value="Unassembled WGS sequence"/>
</dbReference>
<proteinExistence type="predicted"/>
<protein>
    <submittedName>
        <fullName evidence="2">HNH endonuclease</fullName>
    </submittedName>
</protein>
<keyword evidence="2" id="KW-0378">Hydrolase</keyword>
<dbReference type="RefSeq" id="WP_135480799.1">
    <property type="nucleotide sequence ID" value="NZ_SIJK02000061.1"/>
</dbReference>
<accession>A0ABS4DFP3</accession>